<dbReference type="Proteomes" id="UP001060215">
    <property type="component" value="Chromosome 7"/>
</dbReference>
<name>A0ACC0H1I7_9ERIC</name>
<protein>
    <submittedName>
        <fullName evidence="1">Uncharacterized protein</fullName>
    </submittedName>
</protein>
<gene>
    <name evidence="1" type="ORF">LOK49_LG07G00060</name>
</gene>
<organism evidence="1 2">
    <name type="scientific">Camellia lanceoleosa</name>
    <dbReference type="NCBI Taxonomy" id="1840588"/>
    <lineage>
        <taxon>Eukaryota</taxon>
        <taxon>Viridiplantae</taxon>
        <taxon>Streptophyta</taxon>
        <taxon>Embryophyta</taxon>
        <taxon>Tracheophyta</taxon>
        <taxon>Spermatophyta</taxon>
        <taxon>Magnoliopsida</taxon>
        <taxon>eudicotyledons</taxon>
        <taxon>Gunneridae</taxon>
        <taxon>Pentapetalae</taxon>
        <taxon>asterids</taxon>
        <taxon>Ericales</taxon>
        <taxon>Theaceae</taxon>
        <taxon>Camellia</taxon>
    </lineage>
</organism>
<reference evidence="1 2" key="1">
    <citation type="journal article" date="2022" name="Plant J.">
        <title>Chromosome-level genome of Camellia lanceoleosa provides a valuable resource for understanding genome evolution and self-incompatibility.</title>
        <authorList>
            <person name="Gong W."/>
            <person name="Xiao S."/>
            <person name="Wang L."/>
            <person name="Liao Z."/>
            <person name="Chang Y."/>
            <person name="Mo W."/>
            <person name="Hu G."/>
            <person name="Li W."/>
            <person name="Zhao G."/>
            <person name="Zhu H."/>
            <person name="Hu X."/>
            <person name="Ji K."/>
            <person name="Xiang X."/>
            <person name="Song Q."/>
            <person name="Yuan D."/>
            <person name="Jin S."/>
            <person name="Zhang L."/>
        </authorList>
    </citation>
    <scope>NUCLEOTIDE SEQUENCE [LARGE SCALE GENOMIC DNA]</scope>
    <source>
        <strain evidence="1">SQ_2022a</strain>
    </source>
</reference>
<evidence type="ECO:0000313" key="1">
    <source>
        <dbReference type="EMBL" id="KAI8006799.1"/>
    </source>
</evidence>
<comment type="caution">
    <text evidence="1">The sequence shown here is derived from an EMBL/GenBank/DDBJ whole genome shotgun (WGS) entry which is preliminary data.</text>
</comment>
<sequence length="138" mass="15566">MANQERNTEATDDAMSPSLDYNLYLPMDIIFDILNRLPVKSLLRFRARFFSVLHRDFCPLETNGLENGDEPAAIWICEKNPLAEGLSTSTSVVADSEEAFPDVDDDDDELDLDELNELEASLSRTSIRIQEPDVEILS</sequence>
<dbReference type="EMBL" id="CM045764">
    <property type="protein sequence ID" value="KAI8006799.1"/>
    <property type="molecule type" value="Genomic_DNA"/>
</dbReference>
<evidence type="ECO:0000313" key="2">
    <source>
        <dbReference type="Proteomes" id="UP001060215"/>
    </source>
</evidence>
<keyword evidence="2" id="KW-1185">Reference proteome</keyword>
<proteinExistence type="predicted"/>
<accession>A0ACC0H1I7</accession>